<feature type="domain" description="Serpin" evidence="2">
    <location>
        <begin position="7"/>
        <end position="221"/>
    </location>
</feature>
<feature type="transmembrane region" description="Helical" evidence="1">
    <location>
        <begin position="203"/>
        <end position="222"/>
    </location>
</feature>
<protein>
    <recommendedName>
        <fullName evidence="2">Serpin domain-containing protein</fullName>
    </recommendedName>
</protein>
<name>A0A0C2M2F8_THEKT</name>
<organism evidence="3 4">
    <name type="scientific">Thelohanellus kitauei</name>
    <name type="common">Myxosporean</name>
    <dbReference type="NCBI Taxonomy" id="669202"/>
    <lineage>
        <taxon>Eukaryota</taxon>
        <taxon>Metazoa</taxon>
        <taxon>Cnidaria</taxon>
        <taxon>Myxozoa</taxon>
        <taxon>Myxosporea</taxon>
        <taxon>Bivalvulida</taxon>
        <taxon>Platysporina</taxon>
        <taxon>Myxobolidae</taxon>
        <taxon>Thelohanellus</taxon>
    </lineage>
</organism>
<keyword evidence="1" id="KW-0812">Transmembrane</keyword>
<keyword evidence="1" id="KW-1133">Transmembrane helix</keyword>
<dbReference type="InterPro" id="IPR042185">
    <property type="entry name" value="Serpin_sf_2"/>
</dbReference>
<dbReference type="AlphaFoldDB" id="A0A0C2M2F8"/>
<evidence type="ECO:0000259" key="2">
    <source>
        <dbReference type="Pfam" id="PF00079"/>
    </source>
</evidence>
<dbReference type="SUPFAM" id="SSF56574">
    <property type="entry name" value="Serpins"/>
    <property type="match status" value="1"/>
</dbReference>
<proteinExistence type="predicted"/>
<dbReference type="Proteomes" id="UP000031668">
    <property type="component" value="Unassembled WGS sequence"/>
</dbReference>
<reference evidence="3 4" key="1">
    <citation type="journal article" date="2014" name="Genome Biol. Evol.">
        <title>The genome of the myxosporean Thelohanellus kitauei shows adaptations to nutrient acquisition within its fish host.</title>
        <authorList>
            <person name="Yang Y."/>
            <person name="Xiong J."/>
            <person name="Zhou Z."/>
            <person name="Huo F."/>
            <person name="Miao W."/>
            <person name="Ran C."/>
            <person name="Liu Y."/>
            <person name="Zhang J."/>
            <person name="Feng J."/>
            <person name="Wang M."/>
            <person name="Wang M."/>
            <person name="Wang L."/>
            <person name="Yao B."/>
        </authorList>
    </citation>
    <scope>NUCLEOTIDE SEQUENCE [LARGE SCALE GENOMIC DNA]</scope>
    <source>
        <strain evidence="3">Wuqing</strain>
    </source>
</reference>
<dbReference type="InterPro" id="IPR042178">
    <property type="entry name" value="Serpin_sf_1"/>
</dbReference>
<dbReference type="Pfam" id="PF00079">
    <property type="entry name" value="Serpin"/>
    <property type="match status" value="1"/>
</dbReference>
<dbReference type="Gene3D" id="2.30.39.10">
    <property type="entry name" value="Alpha-1-antitrypsin, domain 1"/>
    <property type="match status" value="1"/>
</dbReference>
<dbReference type="Gene3D" id="3.30.497.10">
    <property type="entry name" value="Antithrombin, subunit I, domain 2"/>
    <property type="match status" value="1"/>
</dbReference>
<dbReference type="EMBL" id="JWZT01005362">
    <property type="protein sequence ID" value="KII61250.1"/>
    <property type="molecule type" value="Genomic_DNA"/>
</dbReference>
<gene>
    <name evidence="3" type="ORF">RF11_14699</name>
</gene>
<dbReference type="OrthoDB" id="671595at2759"/>
<dbReference type="InterPro" id="IPR023796">
    <property type="entry name" value="Serpin_dom"/>
</dbReference>
<evidence type="ECO:0000313" key="4">
    <source>
        <dbReference type="Proteomes" id="UP000031668"/>
    </source>
</evidence>
<keyword evidence="1" id="KW-0472">Membrane</keyword>
<dbReference type="InterPro" id="IPR036186">
    <property type="entry name" value="Serpin_sf"/>
</dbReference>
<comment type="caution">
    <text evidence="3">The sequence shown here is derived from an EMBL/GenBank/DDBJ whole genome shotgun (WGS) entry which is preliminary data.</text>
</comment>
<evidence type="ECO:0000256" key="1">
    <source>
        <dbReference type="SAM" id="Phobius"/>
    </source>
</evidence>
<accession>A0A0C2M2F8</accession>
<sequence length="257" mass="30216">MYTQSFSEITFYFFQTLIESQNISRNLAVNGAGLCLIFSTINFGLQGPSYDHLSDILQENFKDLRDAHICVYSSTAKKLNNLKWKMRDLSKMPSRLLYSFSVDKTYEKILESVFNVFPHKVKSSDPTKSPPEINELLSARLNVSIPTIPDESMFSKDRLIFISSFFYQTYWHSKFHSQFTKRVLFYDVNGKASTVEMKNKKAIIVYSTHMIIILILFYNYSFRKTNLLLLYYQKKVTKLKMSSNNSRFPYILYRLTR</sequence>
<evidence type="ECO:0000313" key="3">
    <source>
        <dbReference type="EMBL" id="KII61250.1"/>
    </source>
</evidence>
<keyword evidence="4" id="KW-1185">Reference proteome</keyword>